<evidence type="ECO:0000313" key="2">
    <source>
        <dbReference type="Proteomes" id="UP000470446"/>
    </source>
</evidence>
<comment type="caution">
    <text evidence="1">The sequence shown here is derived from an EMBL/GenBank/DDBJ whole genome shotgun (WGS) entry which is preliminary data.</text>
</comment>
<dbReference type="Gene3D" id="3.40.50.2000">
    <property type="entry name" value="Glycogen Phosphorylase B"/>
    <property type="match status" value="1"/>
</dbReference>
<dbReference type="Proteomes" id="UP000470446">
    <property type="component" value="Unassembled WGS sequence"/>
</dbReference>
<proteinExistence type="predicted"/>
<dbReference type="GO" id="GO:0016740">
    <property type="term" value="F:transferase activity"/>
    <property type="evidence" value="ECO:0007669"/>
    <property type="project" value="UniProtKB-KW"/>
</dbReference>
<evidence type="ECO:0000313" key="1">
    <source>
        <dbReference type="EMBL" id="NEB14129.1"/>
    </source>
</evidence>
<dbReference type="SUPFAM" id="SSF53756">
    <property type="entry name" value="UDP-Glycosyltransferase/glycogen phosphorylase"/>
    <property type="match status" value="1"/>
</dbReference>
<name>A0A7K3PY91_9ACTN</name>
<dbReference type="AlphaFoldDB" id="A0A7K3PY91"/>
<organism evidence="1 2">
    <name type="scientific">Streptomyces coelicoflavus</name>
    <dbReference type="NCBI Taxonomy" id="285562"/>
    <lineage>
        <taxon>Bacteria</taxon>
        <taxon>Bacillati</taxon>
        <taxon>Actinomycetota</taxon>
        <taxon>Actinomycetes</taxon>
        <taxon>Kitasatosporales</taxon>
        <taxon>Streptomycetaceae</taxon>
        <taxon>Streptomyces</taxon>
    </lineage>
</organism>
<dbReference type="EMBL" id="JAAGMA010000946">
    <property type="protein sequence ID" value="NEB14129.1"/>
    <property type="molecule type" value="Genomic_DNA"/>
</dbReference>
<protein>
    <submittedName>
        <fullName evidence="1">Glycosyltransferase family 4 protein</fullName>
    </submittedName>
</protein>
<keyword evidence="1" id="KW-0808">Transferase</keyword>
<reference evidence="1 2" key="1">
    <citation type="submission" date="2020-01" db="EMBL/GenBank/DDBJ databases">
        <title>Insect and environment-associated Actinomycetes.</title>
        <authorList>
            <person name="Currrie C."/>
            <person name="Chevrette M."/>
            <person name="Carlson C."/>
            <person name="Stubbendieck R."/>
            <person name="Wendt-Pienkowski E."/>
        </authorList>
    </citation>
    <scope>NUCLEOTIDE SEQUENCE [LARGE SCALE GENOMIC DNA]</scope>
    <source>
        <strain evidence="1 2">SID14163</strain>
    </source>
</reference>
<dbReference type="RefSeq" id="WP_164250217.1">
    <property type="nucleotide sequence ID" value="NZ_JAAGMA010000946.1"/>
</dbReference>
<accession>A0A7K3PY91</accession>
<sequence>MTGGPLVLVEPGAHRPGGHHHGALLALAKARPRTVVISPYGVAGETWRQLRAAGARVYLPAGASAAPLAAASLVLGAVAEVGRRVLRSRRWPDVLRRLPHQVTLLSRCMAEAACVRTARRFGVGAVVVLSASEALHGLAGLLGGPHTRFVHEVVTTEDAALRLLGRLVRPGERRVQVLAPTEAVRTDLAGRFAGLRVQVRPFAVADPEDRLTGEERRRAREAFRIPGEEPAVCLVGGWWPYKDIGTVGAALNRFDGPLHVLVVGAPLHTEVLDCWRVLPAVRLHVVPGPATQAQVREVYAASDAAVVARRTGVAKESGLVVDAVRLGVPLLVSEHDPALTGRLTGRRWVRTFPAGDGGALAALLRDLAWSPLARPPAGAWAELGVPTAAAQAAFLYDTASKGAL</sequence>
<gene>
    <name evidence="1" type="ORF">G3I32_35780</name>
</gene>